<proteinExistence type="predicted"/>
<dbReference type="CDD" id="cd02440">
    <property type="entry name" value="AdoMet_MTases"/>
    <property type="match status" value="1"/>
</dbReference>
<keyword evidence="2" id="KW-0808">Transferase</keyword>
<organism evidence="2 3">
    <name type="scientific">Dactylosporangium salmoneum</name>
    <dbReference type="NCBI Taxonomy" id="53361"/>
    <lineage>
        <taxon>Bacteria</taxon>
        <taxon>Bacillati</taxon>
        <taxon>Actinomycetota</taxon>
        <taxon>Actinomycetes</taxon>
        <taxon>Micromonosporales</taxon>
        <taxon>Micromonosporaceae</taxon>
        <taxon>Dactylosporangium</taxon>
    </lineage>
</organism>
<dbReference type="GO" id="GO:0032259">
    <property type="term" value="P:methylation"/>
    <property type="evidence" value="ECO:0007669"/>
    <property type="project" value="UniProtKB-KW"/>
</dbReference>
<feature type="domain" description="Methyltransferase type 12" evidence="1">
    <location>
        <begin position="106"/>
        <end position="198"/>
    </location>
</feature>
<keyword evidence="3" id="KW-1185">Reference proteome</keyword>
<dbReference type="PANTHER" id="PTHR43861">
    <property type="entry name" value="TRANS-ACONITATE 2-METHYLTRANSFERASE-RELATED"/>
    <property type="match status" value="1"/>
</dbReference>
<reference evidence="2 3" key="1">
    <citation type="journal article" date="2019" name="Int. J. Syst. Evol. Microbiol.">
        <title>The Global Catalogue of Microorganisms (GCM) 10K type strain sequencing project: providing services to taxonomists for standard genome sequencing and annotation.</title>
        <authorList>
            <consortium name="The Broad Institute Genomics Platform"/>
            <consortium name="The Broad Institute Genome Sequencing Center for Infectious Disease"/>
            <person name="Wu L."/>
            <person name="Ma J."/>
        </authorList>
    </citation>
    <scope>NUCLEOTIDE SEQUENCE [LARGE SCALE GENOMIC DNA]</scope>
    <source>
        <strain evidence="2 3">JCM 3272</strain>
    </source>
</reference>
<protein>
    <submittedName>
        <fullName evidence="2">Methyltransferase domain-containing protein</fullName>
    </submittedName>
</protein>
<dbReference type="EMBL" id="BAAARV010000091">
    <property type="protein sequence ID" value="GAA2382142.1"/>
    <property type="molecule type" value="Genomic_DNA"/>
</dbReference>
<keyword evidence="2" id="KW-0489">Methyltransferase</keyword>
<evidence type="ECO:0000313" key="3">
    <source>
        <dbReference type="Proteomes" id="UP001501444"/>
    </source>
</evidence>
<dbReference type="GO" id="GO:0008168">
    <property type="term" value="F:methyltransferase activity"/>
    <property type="evidence" value="ECO:0007669"/>
    <property type="project" value="UniProtKB-KW"/>
</dbReference>
<gene>
    <name evidence="2" type="ORF">GCM10010170_090240</name>
</gene>
<dbReference type="SUPFAM" id="SSF53335">
    <property type="entry name" value="S-adenosyl-L-methionine-dependent methyltransferases"/>
    <property type="match status" value="1"/>
</dbReference>
<comment type="caution">
    <text evidence="2">The sequence shown here is derived from an EMBL/GenBank/DDBJ whole genome shotgun (WGS) entry which is preliminary data.</text>
</comment>
<dbReference type="Gene3D" id="3.40.50.150">
    <property type="entry name" value="Vaccinia Virus protein VP39"/>
    <property type="match status" value="1"/>
</dbReference>
<dbReference type="InterPro" id="IPR029063">
    <property type="entry name" value="SAM-dependent_MTases_sf"/>
</dbReference>
<dbReference type="Pfam" id="PF08242">
    <property type="entry name" value="Methyltransf_12"/>
    <property type="match status" value="1"/>
</dbReference>
<dbReference type="Proteomes" id="UP001501444">
    <property type="component" value="Unassembled WGS sequence"/>
</dbReference>
<dbReference type="InterPro" id="IPR013217">
    <property type="entry name" value="Methyltransf_12"/>
</dbReference>
<evidence type="ECO:0000259" key="1">
    <source>
        <dbReference type="Pfam" id="PF08242"/>
    </source>
</evidence>
<evidence type="ECO:0000313" key="2">
    <source>
        <dbReference type="EMBL" id="GAA2382142.1"/>
    </source>
</evidence>
<sequence length="255" mass="26815">MLGGAGQAQRHLPHEIDARHQPMLARMEPDEYIRGLAAASLANDDATGWWDTLYVAAGEGRTAIPWDRGGPHRLLASWPGLSRADAGSSDAAGTPAAAGRGTAVVVGAGLGGDAEFLAAHGWRTTAFDISPAAIDTARERFPDSPVEYAVADLFAPPPPMAAGFDLVLESMTVQAMPRSYRARAVAAVRALVRPGGTLLVIAAAIDEGEQSEDGPPWPLTRAELESFATPALSAVSIEEFTDGGLHRWRAEFRAA</sequence>
<accession>A0ABN3HJP8</accession>
<name>A0ABN3HJP8_9ACTN</name>